<dbReference type="GO" id="GO:0016758">
    <property type="term" value="F:hexosyltransferase activity"/>
    <property type="evidence" value="ECO:0007669"/>
    <property type="project" value="TreeGrafter"/>
</dbReference>
<evidence type="ECO:0000313" key="4">
    <source>
        <dbReference type="EMBL" id="KUL42353.1"/>
    </source>
</evidence>
<comment type="caution">
    <text evidence="4">The sequence shown here is derived from an EMBL/GenBank/DDBJ whole genome shotgun (WGS) entry which is preliminary data.</text>
</comment>
<evidence type="ECO:0000259" key="3">
    <source>
        <dbReference type="Pfam" id="PF13439"/>
    </source>
</evidence>
<reference evidence="4 5" key="1">
    <citation type="submission" date="2015-10" db="EMBL/GenBank/DDBJ databases">
        <authorList>
            <person name="Gilbert D.G."/>
        </authorList>
    </citation>
    <scope>NUCLEOTIDE SEQUENCE [LARGE SCALE GENOMIC DNA]</scope>
    <source>
        <strain evidence="4 5">NRRL B-16712</strain>
    </source>
</reference>
<dbReference type="Pfam" id="PF13692">
    <property type="entry name" value="Glyco_trans_1_4"/>
    <property type="match status" value="1"/>
</dbReference>
<protein>
    <recommendedName>
        <fullName evidence="3">Glycosyltransferase subfamily 4-like N-terminal domain-containing protein</fullName>
    </recommendedName>
</protein>
<dbReference type="SUPFAM" id="SSF53756">
    <property type="entry name" value="UDP-Glycosyltransferase/glycogen phosphorylase"/>
    <property type="match status" value="1"/>
</dbReference>
<keyword evidence="1" id="KW-0328">Glycosyltransferase</keyword>
<dbReference type="PANTHER" id="PTHR45947">
    <property type="entry name" value="SULFOQUINOVOSYL TRANSFERASE SQD2"/>
    <property type="match status" value="1"/>
</dbReference>
<dbReference type="Pfam" id="PF13439">
    <property type="entry name" value="Glyco_transf_4"/>
    <property type="match status" value="1"/>
</dbReference>
<organism evidence="4 5">
    <name type="scientific">Actinoplanes awajinensis subsp. mycoplanecinus</name>
    <dbReference type="NCBI Taxonomy" id="135947"/>
    <lineage>
        <taxon>Bacteria</taxon>
        <taxon>Bacillati</taxon>
        <taxon>Actinomycetota</taxon>
        <taxon>Actinomycetes</taxon>
        <taxon>Micromonosporales</taxon>
        <taxon>Micromonosporaceae</taxon>
        <taxon>Actinoplanes</taxon>
    </lineage>
</organism>
<dbReference type="RefSeq" id="WP_067683660.1">
    <property type="nucleotide sequence ID" value="NZ_LLZH01000001.1"/>
</dbReference>
<evidence type="ECO:0000313" key="5">
    <source>
        <dbReference type="Proteomes" id="UP000053244"/>
    </source>
</evidence>
<keyword evidence="2" id="KW-0808">Transferase</keyword>
<keyword evidence="5" id="KW-1185">Reference proteome</keyword>
<dbReference type="InterPro" id="IPR028098">
    <property type="entry name" value="Glyco_trans_4-like_N"/>
</dbReference>
<dbReference type="InterPro" id="IPR050194">
    <property type="entry name" value="Glycosyltransferase_grp1"/>
</dbReference>
<evidence type="ECO:0000256" key="1">
    <source>
        <dbReference type="ARBA" id="ARBA00022676"/>
    </source>
</evidence>
<name>A0A0X3VC20_9ACTN</name>
<evidence type="ECO:0000256" key="2">
    <source>
        <dbReference type="ARBA" id="ARBA00022679"/>
    </source>
</evidence>
<proteinExistence type="predicted"/>
<feature type="domain" description="Glycosyltransferase subfamily 4-like N-terminal" evidence="3">
    <location>
        <begin position="14"/>
        <end position="175"/>
    </location>
</feature>
<dbReference type="GO" id="GO:1901137">
    <property type="term" value="P:carbohydrate derivative biosynthetic process"/>
    <property type="evidence" value="ECO:0007669"/>
    <property type="project" value="UniProtKB-ARBA"/>
</dbReference>
<accession>A0A0X3VC20</accession>
<gene>
    <name evidence="4" type="ORF">ADL15_00220</name>
</gene>
<dbReference type="OrthoDB" id="9787111at2"/>
<dbReference type="EMBL" id="LLZH01000001">
    <property type="protein sequence ID" value="KUL42353.1"/>
    <property type="molecule type" value="Genomic_DNA"/>
</dbReference>
<dbReference type="Proteomes" id="UP000053244">
    <property type="component" value="Unassembled WGS sequence"/>
</dbReference>
<sequence>MRIAMVHSSFAVRGGAETYVRDLSGALIERGHQVQVFSRPSPHAEPADQAVRTRLADRLADRAGPLRKGFVHLGDVADATGLHPRDLAGFAPDAVHVHNWQGLGIRPIARIAQRYPTVHTVHDFAIADPGNALGNIGRSPALDRLLAVRAARVARALRNVTLLYGSERTRDVMLRHVPATRDLDQRVVLLSLPVPAGRRALPPGDRATFLYLGALAEHKGVGDLLRSWTTSPLREHGTLLLGGDGPLRADAEAAAAAFPSVHYLGYLGESGKQAAFRRAGWLLFPSTWPETYGLVCAEALVAGRPIVASKIAEPVMASPGSRLLFDGPGELRHRLEQAASLPDAEYAALTASALGDGERLAWDKHVDAVLAAYLAAASPRPEAVVR</sequence>
<dbReference type="AlphaFoldDB" id="A0A0X3VC20"/>
<dbReference type="Gene3D" id="3.40.50.2000">
    <property type="entry name" value="Glycogen Phosphorylase B"/>
    <property type="match status" value="2"/>
</dbReference>
<dbReference type="PANTHER" id="PTHR45947:SF3">
    <property type="entry name" value="SULFOQUINOVOSYL TRANSFERASE SQD2"/>
    <property type="match status" value="1"/>
</dbReference>